<sequence>MTMTLASSTLQIRRHEYSHINHICRHMYFAVGLNPEPRHGNQTRTRGYPSESNSI</sequence>
<gene>
    <name evidence="2" type="ordered locus">MTR_3g069820</name>
</gene>
<organism evidence="2 4">
    <name type="scientific">Medicago truncatula</name>
    <name type="common">Barrel medic</name>
    <name type="synonym">Medicago tribuloides</name>
    <dbReference type="NCBI Taxonomy" id="3880"/>
    <lineage>
        <taxon>Eukaryota</taxon>
        <taxon>Viridiplantae</taxon>
        <taxon>Streptophyta</taxon>
        <taxon>Embryophyta</taxon>
        <taxon>Tracheophyta</taxon>
        <taxon>Spermatophyta</taxon>
        <taxon>Magnoliopsida</taxon>
        <taxon>eudicotyledons</taxon>
        <taxon>Gunneridae</taxon>
        <taxon>Pentapetalae</taxon>
        <taxon>rosids</taxon>
        <taxon>fabids</taxon>
        <taxon>Fabales</taxon>
        <taxon>Fabaceae</taxon>
        <taxon>Papilionoideae</taxon>
        <taxon>50 kb inversion clade</taxon>
        <taxon>NPAAA clade</taxon>
        <taxon>Hologalegina</taxon>
        <taxon>IRL clade</taxon>
        <taxon>Trifolieae</taxon>
        <taxon>Medicago</taxon>
    </lineage>
</organism>
<reference evidence="3" key="3">
    <citation type="submission" date="2015-04" db="UniProtKB">
        <authorList>
            <consortium name="EnsemblPlants"/>
        </authorList>
    </citation>
    <scope>IDENTIFICATION</scope>
    <source>
        <strain evidence="3">cv. Jemalong A17</strain>
    </source>
</reference>
<dbReference type="AlphaFoldDB" id="G7JAL2"/>
<reference evidence="2 4" key="1">
    <citation type="journal article" date="2011" name="Nature">
        <title>The Medicago genome provides insight into the evolution of rhizobial symbioses.</title>
        <authorList>
            <person name="Young N.D."/>
            <person name="Debelle F."/>
            <person name="Oldroyd G.E."/>
            <person name="Geurts R."/>
            <person name="Cannon S.B."/>
            <person name="Udvardi M.K."/>
            <person name="Benedito V.A."/>
            <person name="Mayer K.F."/>
            <person name="Gouzy J."/>
            <person name="Schoof H."/>
            <person name="Van de Peer Y."/>
            <person name="Proost S."/>
            <person name="Cook D.R."/>
            <person name="Meyers B.C."/>
            <person name="Spannagl M."/>
            <person name="Cheung F."/>
            <person name="De Mita S."/>
            <person name="Krishnakumar V."/>
            <person name="Gundlach H."/>
            <person name="Zhou S."/>
            <person name="Mudge J."/>
            <person name="Bharti A.K."/>
            <person name="Murray J.D."/>
            <person name="Naoumkina M.A."/>
            <person name="Rosen B."/>
            <person name="Silverstein K.A."/>
            <person name="Tang H."/>
            <person name="Rombauts S."/>
            <person name="Zhao P.X."/>
            <person name="Zhou P."/>
            <person name="Barbe V."/>
            <person name="Bardou P."/>
            <person name="Bechner M."/>
            <person name="Bellec A."/>
            <person name="Berger A."/>
            <person name="Berges H."/>
            <person name="Bidwell S."/>
            <person name="Bisseling T."/>
            <person name="Choisne N."/>
            <person name="Couloux A."/>
            <person name="Denny R."/>
            <person name="Deshpande S."/>
            <person name="Dai X."/>
            <person name="Doyle J.J."/>
            <person name="Dudez A.M."/>
            <person name="Farmer A.D."/>
            <person name="Fouteau S."/>
            <person name="Franken C."/>
            <person name="Gibelin C."/>
            <person name="Gish J."/>
            <person name="Goldstein S."/>
            <person name="Gonzalez A.J."/>
            <person name="Green P.J."/>
            <person name="Hallab A."/>
            <person name="Hartog M."/>
            <person name="Hua A."/>
            <person name="Humphray S.J."/>
            <person name="Jeong D.H."/>
            <person name="Jing Y."/>
            <person name="Jocker A."/>
            <person name="Kenton S.M."/>
            <person name="Kim D.J."/>
            <person name="Klee K."/>
            <person name="Lai H."/>
            <person name="Lang C."/>
            <person name="Lin S."/>
            <person name="Macmil S.L."/>
            <person name="Magdelenat G."/>
            <person name="Matthews L."/>
            <person name="McCorrison J."/>
            <person name="Monaghan E.L."/>
            <person name="Mun J.H."/>
            <person name="Najar F.Z."/>
            <person name="Nicholson C."/>
            <person name="Noirot C."/>
            <person name="O'Bleness M."/>
            <person name="Paule C.R."/>
            <person name="Poulain J."/>
            <person name="Prion F."/>
            <person name="Qin B."/>
            <person name="Qu C."/>
            <person name="Retzel E.F."/>
            <person name="Riddle C."/>
            <person name="Sallet E."/>
            <person name="Samain S."/>
            <person name="Samson N."/>
            <person name="Sanders I."/>
            <person name="Saurat O."/>
            <person name="Scarpelli C."/>
            <person name="Schiex T."/>
            <person name="Segurens B."/>
            <person name="Severin A.J."/>
            <person name="Sherrier D.J."/>
            <person name="Shi R."/>
            <person name="Sims S."/>
            <person name="Singer S.R."/>
            <person name="Sinharoy S."/>
            <person name="Sterck L."/>
            <person name="Viollet A."/>
            <person name="Wang B.B."/>
            <person name="Wang K."/>
            <person name="Wang M."/>
            <person name="Wang X."/>
            <person name="Warfsmann J."/>
            <person name="Weissenbach J."/>
            <person name="White D.D."/>
            <person name="White J.D."/>
            <person name="Wiley G.B."/>
            <person name="Wincker P."/>
            <person name="Xing Y."/>
            <person name="Yang L."/>
            <person name="Yao Z."/>
            <person name="Ying F."/>
            <person name="Zhai J."/>
            <person name="Zhou L."/>
            <person name="Zuber A."/>
            <person name="Denarie J."/>
            <person name="Dixon R.A."/>
            <person name="May G.D."/>
            <person name="Schwartz D.C."/>
            <person name="Rogers J."/>
            <person name="Quetier F."/>
            <person name="Town C.D."/>
            <person name="Roe B.A."/>
        </authorList>
    </citation>
    <scope>NUCLEOTIDE SEQUENCE [LARGE SCALE GENOMIC DNA]</scope>
    <source>
        <strain evidence="2">A17</strain>
        <strain evidence="3 4">cv. Jemalong A17</strain>
    </source>
</reference>
<evidence type="ECO:0000313" key="4">
    <source>
        <dbReference type="Proteomes" id="UP000002051"/>
    </source>
</evidence>
<feature type="region of interest" description="Disordered" evidence="1">
    <location>
        <begin position="34"/>
        <end position="55"/>
    </location>
</feature>
<reference evidence="2 4" key="2">
    <citation type="journal article" date="2014" name="BMC Genomics">
        <title>An improved genome release (version Mt4.0) for the model legume Medicago truncatula.</title>
        <authorList>
            <person name="Tang H."/>
            <person name="Krishnakumar V."/>
            <person name="Bidwell S."/>
            <person name="Rosen B."/>
            <person name="Chan A."/>
            <person name="Zhou S."/>
            <person name="Gentzbittel L."/>
            <person name="Childs K.L."/>
            <person name="Yandell M."/>
            <person name="Gundlach H."/>
            <person name="Mayer K.F."/>
            <person name="Schwartz D.C."/>
            <person name="Town C.D."/>
        </authorList>
    </citation>
    <scope>GENOME REANNOTATION</scope>
    <source>
        <strain evidence="3 4">cv. Jemalong A17</strain>
    </source>
</reference>
<proteinExistence type="predicted"/>
<protein>
    <submittedName>
        <fullName evidence="2 3">Uncharacterized protein</fullName>
    </submittedName>
</protein>
<dbReference type="PaxDb" id="3880-AES71076"/>
<accession>G7JAL2</accession>
<dbReference type="HOGENOM" id="CLU_3035370_0_0_1"/>
<evidence type="ECO:0000256" key="1">
    <source>
        <dbReference type="SAM" id="MobiDB-lite"/>
    </source>
</evidence>
<evidence type="ECO:0000313" key="3">
    <source>
        <dbReference type="EnsemblPlants" id="AES71076"/>
    </source>
</evidence>
<keyword evidence="4" id="KW-1185">Reference proteome</keyword>
<dbReference type="EMBL" id="CM001219">
    <property type="protein sequence ID" value="AES71076.1"/>
    <property type="molecule type" value="Genomic_DNA"/>
</dbReference>
<dbReference type="Proteomes" id="UP000002051">
    <property type="component" value="Chromosome 3"/>
</dbReference>
<name>G7JAL2_MEDTR</name>
<feature type="compositionally biased region" description="Polar residues" evidence="1">
    <location>
        <begin position="40"/>
        <end position="55"/>
    </location>
</feature>
<dbReference type="EnsemblPlants" id="AES71076">
    <property type="protein sequence ID" value="AES71076"/>
    <property type="gene ID" value="MTR_3g069820"/>
</dbReference>
<evidence type="ECO:0000313" key="2">
    <source>
        <dbReference type="EMBL" id="AES71076.1"/>
    </source>
</evidence>